<evidence type="ECO:0000256" key="1">
    <source>
        <dbReference type="ARBA" id="ARBA00022692"/>
    </source>
</evidence>
<keyword evidence="3" id="KW-0472">Membrane</keyword>
<dbReference type="GO" id="GO:0005524">
    <property type="term" value="F:ATP binding"/>
    <property type="evidence" value="ECO:0007669"/>
    <property type="project" value="InterPro"/>
</dbReference>
<dbReference type="PRINTS" id="PR00364">
    <property type="entry name" value="DISEASERSIST"/>
</dbReference>
<dbReference type="SMART" id="SM00220">
    <property type="entry name" value="S_TKc"/>
    <property type="match status" value="1"/>
</dbReference>
<dbReference type="Proteomes" id="UP000236291">
    <property type="component" value="Unassembled WGS sequence"/>
</dbReference>
<dbReference type="InterPro" id="IPR002182">
    <property type="entry name" value="NB-ARC"/>
</dbReference>
<dbReference type="Gene3D" id="3.80.10.10">
    <property type="entry name" value="Ribonuclease Inhibitor"/>
    <property type="match status" value="1"/>
</dbReference>
<protein>
    <submittedName>
        <fullName evidence="5">Dual specificity protein kinase spla-like protein</fullName>
    </submittedName>
</protein>
<dbReference type="PROSITE" id="PS00108">
    <property type="entry name" value="PROTEIN_KINASE_ST"/>
    <property type="match status" value="1"/>
</dbReference>
<reference evidence="5 6" key="2">
    <citation type="journal article" date="2017" name="Front. Plant Sci.">
        <title>Gene Classification and Mining of Molecular Markers Useful in Red Clover (Trifolium pratense) Breeding.</title>
        <authorList>
            <person name="Istvanek J."/>
            <person name="Dluhosova J."/>
            <person name="Dluhos P."/>
            <person name="Patkova L."/>
            <person name="Nedelnik J."/>
            <person name="Repkova J."/>
        </authorList>
    </citation>
    <scope>NUCLEOTIDE SEQUENCE [LARGE SCALE GENOMIC DNA]</scope>
    <source>
        <strain evidence="6">cv. Tatra</strain>
        <tissue evidence="5">Young leaves</tissue>
    </source>
</reference>
<reference evidence="5 6" key="1">
    <citation type="journal article" date="2014" name="Am. J. Bot.">
        <title>Genome assembly and annotation for red clover (Trifolium pratense; Fabaceae).</title>
        <authorList>
            <person name="Istvanek J."/>
            <person name="Jaros M."/>
            <person name="Krenek A."/>
            <person name="Repkova J."/>
        </authorList>
    </citation>
    <scope>NUCLEOTIDE SEQUENCE [LARGE SCALE GENOMIC DNA]</scope>
    <source>
        <strain evidence="6">cv. Tatra</strain>
        <tissue evidence="5">Young leaves</tissue>
    </source>
</reference>
<evidence type="ECO:0000256" key="2">
    <source>
        <dbReference type="ARBA" id="ARBA00022989"/>
    </source>
</evidence>
<dbReference type="Gene3D" id="3.40.50.300">
    <property type="entry name" value="P-loop containing nucleotide triphosphate hydrolases"/>
    <property type="match status" value="1"/>
</dbReference>
<dbReference type="InterPro" id="IPR032675">
    <property type="entry name" value="LRR_dom_sf"/>
</dbReference>
<dbReference type="InterPro" id="IPR044974">
    <property type="entry name" value="Disease_R_plants"/>
</dbReference>
<keyword evidence="5" id="KW-0418">Kinase</keyword>
<accession>A0A2K3MM74</accession>
<dbReference type="InterPro" id="IPR000719">
    <property type="entry name" value="Prot_kinase_dom"/>
</dbReference>
<dbReference type="Pfam" id="PF00069">
    <property type="entry name" value="Pkinase"/>
    <property type="match status" value="1"/>
</dbReference>
<evidence type="ECO:0000256" key="3">
    <source>
        <dbReference type="ARBA" id="ARBA00023136"/>
    </source>
</evidence>
<dbReference type="SUPFAM" id="SSF52540">
    <property type="entry name" value="P-loop containing nucleoside triphosphate hydrolases"/>
    <property type="match status" value="1"/>
</dbReference>
<dbReference type="SUPFAM" id="SSF52058">
    <property type="entry name" value="L domain-like"/>
    <property type="match status" value="1"/>
</dbReference>
<keyword evidence="2" id="KW-1133">Transmembrane helix</keyword>
<dbReference type="AlphaFoldDB" id="A0A2K3MM74"/>
<keyword evidence="1" id="KW-0812">Transmembrane</keyword>
<organism evidence="5 6">
    <name type="scientific">Trifolium pratense</name>
    <name type="common">Red clover</name>
    <dbReference type="NCBI Taxonomy" id="57577"/>
    <lineage>
        <taxon>Eukaryota</taxon>
        <taxon>Viridiplantae</taxon>
        <taxon>Streptophyta</taxon>
        <taxon>Embryophyta</taxon>
        <taxon>Tracheophyta</taxon>
        <taxon>Spermatophyta</taxon>
        <taxon>Magnoliopsida</taxon>
        <taxon>eudicotyledons</taxon>
        <taxon>Gunneridae</taxon>
        <taxon>Pentapetalae</taxon>
        <taxon>rosids</taxon>
        <taxon>fabids</taxon>
        <taxon>Fabales</taxon>
        <taxon>Fabaceae</taxon>
        <taxon>Papilionoideae</taxon>
        <taxon>50 kb inversion clade</taxon>
        <taxon>NPAAA clade</taxon>
        <taxon>Hologalegina</taxon>
        <taxon>IRL clade</taxon>
        <taxon>Trifolieae</taxon>
        <taxon>Trifolium</taxon>
    </lineage>
</organism>
<dbReference type="GO" id="GO:0043531">
    <property type="term" value="F:ADP binding"/>
    <property type="evidence" value="ECO:0007669"/>
    <property type="project" value="InterPro"/>
</dbReference>
<proteinExistence type="predicted"/>
<dbReference type="Gene3D" id="1.10.510.10">
    <property type="entry name" value="Transferase(Phosphotransferase) domain 1"/>
    <property type="match status" value="1"/>
</dbReference>
<evidence type="ECO:0000313" key="6">
    <source>
        <dbReference type="Proteomes" id="UP000236291"/>
    </source>
</evidence>
<dbReference type="InterPro" id="IPR011009">
    <property type="entry name" value="Kinase-like_dom_sf"/>
</dbReference>
<sequence length="617" mass="70660">MIQYWDPLPLLHTKPNQALIPLVGEFGRNNGTRLQDQKRGRCHISTQNLKALGFMGHLSYISNIVPIHSRFTDATETPQEEDSFKEAWTFSIFYCHFLIIGGVEFSSAILGMAYLHNEPNVIIHRDLKPRNVLLVNSSADHLKVGDFGLSKLITVQSSHDVYKMTGETGSYRYMAPEVFKHRRYEKKVDVYSFAMILYEMLEGEPPFASYEPYDGAKHAAEGHRPAFRAKGYVPELQENDVQLLKEIIKCVLMNLNNKHLVSSKGLIGIDKPIAHLKSLLSDESEDVRVVGIWGMGGIGKTTLADGVFHRLQSEYDNEDVKVDIANGLPHYVEMRIRRMKVLIVLDDVSDFDQLETLLGDYDWFGFGSRIIITTRDKQVLSKYVDDIYEVEKHEMEYYELSKNVVNYAKGISLVLKVLAHLLRGKDKLVWQSQLDKGTEAIRSIWMQLPTLRKLKLSPSIFANMRNLQFPYVPSAYDQDGFDLLPQGLQSMPPELRYLSWMHYPLKLLPDEFSAEKLVILDLSYSRVEKLWHGVQNLLNLKEVKLFFSRFLKALPDFSKALNLEVLDIHFCGQLSSVHPSILSLQKLEKLDLSHCISLTELTNVTMFCCSKHTDIVQ</sequence>
<dbReference type="PROSITE" id="PS50011">
    <property type="entry name" value="PROTEIN_KINASE_DOM"/>
    <property type="match status" value="1"/>
</dbReference>
<dbReference type="Pfam" id="PF00931">
    <property type="entry name" value="NB-ARC"/>
    <property type="match status" value="2"/>
</dbReference>
<dbReference type="ExpressionAtlas" id="A0A2K3MM74">
    <property type="expression patterns" value="baseline"/>
</dbReference>
<dbReference type="GO" id="GO:0006952">
    <property type="term" value="P:defense response"/>
    <property type="evidence" value="ECO:0007669"/>
    <property type="project" value="InterPro"/>
</dbReference>
<dbReference type="GO" id="GO:0004672">
    <property type="term" value="F:protein kinase activity"/>
    <property type="evidence" value="ECO:0007669"/>
    <property type="project" value="InterPro"/>
</dbReference>
<keyword evidence="5" id="KW-0808">Transferase</keyword>
<dbReference type="PANTHER" id="PTHR11017">
    <property type="entry name" value="LEUCINE-RICH REPEAT-CONTAINING PROTEIN"/>
    <property type="match status" value="1"/>
</dbReference>
<dbReference type="InterPro" id="IPR008271">
    <property type="entry name" value="Ser/Thr_kinase_AS"/>
</dbReference>
<feature type="domain" description="Protein kinase" evidence="4">
    <location>
        <begin position="1"/>
        <end position="274"/>
    </location>
</feature>
<gene>
    <name evidence="5" type="ORF">L195_g014934</name>
</gene>
<evidence type="ECO:0000259" key="4">
    <source>
        <dbReference type="PROSITE" id="PS50011"/>
    </source>
</evidence>
<dbReference type="PANTHER" id="PTHR11017:SF263">
    <property type="entry name" value="ADP-RIBOSYL CYCLASE_CYCLIC ADP-RIBOSE HYDROLASE"/>
    <property type="match status" value="1"/>
</dbReference>
<evidence type="ECO:0000313" key="5">
    <source>
        <dbReference type="EMBL" id="PNX91809.1"/>
    </source>
</evidence>
<dbReference type="STRING" id="57577.A0A2K3MM74"/>
<dbReference type="SUPFAM" id="SSF56112">
    <property type="entry name" value="Protein kinase-like (PK-like)"/>
    <property type="match status" value="1"/>
</dbReference>
<dbReference type="InterPro" id="IPR027417">
    <property type="entry name" value="P-loop_NTPase"/>
</dbReference>
<comment type="caution">
    <text evidence="5">The sequence shown here is derived from an EMBL/GenBank/DDBJ whole genome shotgun (WGS) entry which is preliminary data.</text>
</comment>
<name>A0A2K3MM74_TRIPR</name>
<dbReference type="EMBL" id="ASHM01010023">
    <property type="protein sequence ID" value="PNX91809.1"/>
    <property type="molecule type" value="Genomic_DNA"/>
</dbReference>